<name>A0A672R9C1_SINGR</name>
<reference evidence="2" key="1">
    <citation type="submission" date="2025-08" db="UniProtKB">
        <authorList>
            <consortium name="Ensembl"/>
        </authorList>
    </citation>
    <scope>IDENTIFICATION</scope>
</reference>
<protein>
    <submittedName>
        <fullName evidence="2">Zgc:112994</fullName>
    </submittedName>
</protein>
<dbReference type="AlphaFoldDB" id="A0A672R9C1"/>
<dbReference type="Ensembl" id="ENSSGRT00000090666.1">
    <property type="protein sequence ID" value="ENSSGRP00000085150.1"/>
    <property type="gene ID" value="ENSSGRG00000042905.1"/>
</dbReference>
<organism evidence="2 3">
    <name type="scientific">Sinocyclocheilus grahami</name>
    <name type="common">Dianchi golden-line fish</name>
    <name type="synonym">Barbus grahami</name>
    <dbReference type="NCBI Taxonomy" id="75366"/>
    <lineage>
        <taxon>Eukaryota</taxon>
        <taxon>Metazoa</taxon>
        <taxon>Chordata</taxon>
        <taxon>Craniata</taxon>
        <taxon>Vertebrata</taxon>
        <taxon>Euteleostomi</taxon>
        <taxon>Actinopterygii</taxon>
        <taxon>Neopterygii</taxon>
        <taxon>Teleostei</taxon>
        <taxon>Ostariophysi</taxon>
        <taxon>Cypriniformes</taxon>
        <taxon>Cyprinidae</taxon>
        <taxon>Cyprininae</taxon>
        <taxon>Sinocyclocheilus</taxon>
    </lineage>
</organism>
<proteinExistence type="predicted"/>
<sequence length="503" mass="55028">MGNEHSTQKKHQANAEKKVQNGELNGHAVPAPDEAEPGIKKEAVGQKSETPPVPVTNEPKPPEKEEVDSSKANGPAHVETTPEQKPTVATDAEPPKKAPKPSGDEVPNFLGKMFKKKSEPVKPAAENNDSVDALAKAVDLNIDMQTDKVFINADQKEILEQVAEKIKLQLVDTIPTQPISLSFLTKNSSNPDLHATQEPVAVVEEPITEEPVKRKASEIHIGYLKSEDAEPKTEEDDKALKEDKELIQLVESIISDEKKQACENEPNGTKHMNEEIAPISKNLTKVADEAVGTIEVLSHVEEPVVGAEEPLLVAEEIADIVEEIMQITQEQESLDAEESEELQRNKFKETLLTTSEEPLTSSVKPALIAKEEAANGLVAVDEESWEIIEEPVNISGRLEEPALTKSKCNSADSSQLLSQLRSVCTKVLEDASYKAFSVNVCAAESTVHITIELCPDELTCLNKVSYNTDEKATAWTNSPHAIQSRCKCTSSFPQDTCHQLTKN</sequence>
<evidence type="ECO:0000313" key="3">
    <source>
        <dbReference type="Proteomes" id="UP000472262"/>
    </source>
</evidence>
<dbReference type="Proteomes" id="UP000472262">
    <property type="component" value="Unassembled WGS sequence"/>
</dbReference>
<reference evidence="2" key="2">
    <citation type="submission" date="2025-09" db="UniProtKB">
        <authorList>
            <consortium name="Ensembl"/>
        </authorList>
    </citation>
    <scope>IDENTIFICATION</scope>
</reference>
<feature type="compositionally biased region" description="Basic and acidic residues" evidence="1">
    <location>
        <begin position="60"/>
        <end position="69"/>
    </location>
</feature>
<evidence type="ECO:0000256" key="1">
    <source>
        <dbReference type="SAM" id="MobiDB-lite"/>
    </source>
</evidence>
<evidence type="ECO:0000313" key="2">
    <source>
        <dbReference type="Ensembl" id="ENSSGRP00000085150.1"/>
    </source>
</evidence>
<accession>A0A672R9C1</accession>
<keyword evidence="3" id="KW-1185">Reference proteome</keyword>
<dbReference type="InParanoid" id="A0A672R9C1"/>
<dbReference type="OMA" id="CPDELTC"/>
<feature type="region of interest" description="Disordered" evidence="1">
    <location>
        <begin position="1"/>
        <end position="127"/>
    </location>
</feature>